<proteinExistence type="predicted"/>
<dbReference type="InterPro" id="IPR007159">
    <property type="entry name" value="SpoVT-AbrB_dom"/>
</dbReference>
<protein>
    <submittedName>
        <fullName evidence="2">Putative transcriptional regulator</fullName>
    </submittedName>
</protein>
<sequence>MAMTTVTSKGQITLPASVRTKLGLKTGGRVGFVELSHHQFAIVAAHEDVRTLRGLLCKPAVPVSVEQMNAAIAARGACARCMVQGVMGRWNDLRP</sequence>
<name>G2J9Q5_9BURK</name>
<dbReference type="RefSeq" id="WP_006682691.1">
    <property type="nucleotide sequence ID" value="NZ_CAFB01000042.1"/>
</dbReference>
<evidence type="ECO:0000313" key="2">
    <source>
        <dbReference type="EMBL" id="CCD29502.1"/>
    </source>
</evidence>
<dbReference type="Proteomes" id="UP000054051">
    <property type="component" value="Unassembled WGS sequence"/>
</dbReference>
<dbReference type="Gene3D" id="2.10.260.10">
    <property type="match status" value="1"/>
</dbReference>
<feature type="domain" description="SpoVT-AbrB" evidence="1">
    <location>
        <begin position="4"/>
        <end position="50"/>
    </location>
</feature>
<dbReference type="STRING" id="1070319.CAGGBEG34_250002"/>
<dbReference type="OrthoDB" id="9811597at2"/>
<evidence type="ECO:0000259" key="1">
    <source>
        <dbReference type="SMART" id="SM00966"/>
    </source>
</evidence>
<dbReference type="AlphaFoldDB" id="G2J9Q5"/>
<accession>G2J9Q5</accession>
<dbReference type="SUPFAM" id="SSF89447">
    <property type="entry name" value="AbrB/MazE/MraZ-like"/>
    <property type="match status" value="1"/>
</dbReference>
<gene>
    <name evidence="2" type="ORF">CAGGBEG34_250002</name>
</gene>
<dbReference type="eggNOG" id="COG2002">
    <property type="taxonomic scope" value="Bacteria"/>
</dbReference>
<dbReference type="EMBL" id="CAFB01000042">
    <property type="protein sequence ID" value="CCD29502.1"/>
    <property type="molecule type" value="Genomic_DNA"/>
</dbReference>
<keyword evidence="3" id="KW-1185">Reference proteome</keyword>
<dbReference type="InterPro" id="IPR037914">
    <property type="entry name" value="SpoVT-AbrB_sf"/>
</dbReference>
<comment type="caution">
    <text evidence="2">The sequence shown here is derived from an EMBL/GenBank/DDBJ whole genome shotgun (WGS) entry which is preliminary data.</text>
</comment>
<dbReference type="SMART" id="SM00966">
    <property type="entry name" value="SpoVT_AbrB"/>
    <property type="match status" value="1"/>
</dbReference>
<dbReference type="GO" id="GO:0003677">
    <property type="term" value="F:DNA binding"/>
    <property type="evidence" value="ECO:0007669"/>
    <property type="project" value="InterPro"/>
</dbReference>
<organism evidence="2 3">
    <name type="scientific">Candidatus Glomeribacter gigasporarum BEG34</name>
    <dbReference type="NCBI Taxonomy" id="1070319"/>
    <lineage>
        <taxon>Bacteria</taxon>
        <taxon>Pseudomonadati</taxon>
        <taxon>Pseudomonadota</taxon>
        <taxon>Betaproteobacteria</taxon>
        <taxon>Burkholderiales</taxon>
        <taxon>Burkholderiaceae</taxon>
        <taxon>Candidatus Glomeribacter</taxon>
    </lineage>
</organism>
<dbReference type="NCBIfam" id="TIGR01439">
    <property type="entry name" value="lp_hng_hel_AbrB"/>
    <property type="match status" value="1"/>
</dbReference>
<dbReference type="Pfam" id="PF04014">
    <property type="entry name" value="MazE_antitoxin"/>
    <property type="match status" value="1"/>
</dbReference>
<reference evidence="2 3" key="1">
    <citation type="submission" date="2011-08" db="EMBL/GenBank/DDBJ databases">
        <title>The genome of the obligate endobacterium of an arbuscular mycorrhizal fungus reveals an interphylum network of nutritional interactions.</title>
        <authorList>
            <person name="Ghignone S."/>
            <person name="Salvioli A."/>
            <person name="Anca I."/>
            <person name="Lumini E."/>
            <person name="Ortu G."/>
            <person name="Petiti L."/>
            <person name="Cruveiller S."/>
            <person name="Bianciotto V."/>
            <person name="Piffanelli P."/>
            <person name="Lanfranco L."/>
            <person name="Bonfante P."/>
        </authorList>
    </citation>
    <scope>NUCLEOTIDE SEQUENCE [LARGE SCALE GENOMIC DNA]</scope>
    <source>
        <strain evidence="2 3">BEG34</strain>
    </source>
</reference>
<evidence type="ECO:0000313" key="3">
    <source>
        <dbReference type="Proteomes" id="UP000054051"/>
    </source>
</evidence>